<dbReference type="InterPro" id="IPR027417">
    <property type="entry name" value="P-loop_NTPase"/>
</dbReference>
<evidence type="ECO:0000259" key="1">
    <source>
        <dbReference type="Pfam" id="PF03205"/>
    </source>
</evidence>
<dbReference type="Pfam" id="PF03205">
    <property type="entry name" value="MobB"/>
    <property type="match status" value="1"/>
</dbReference>
<accession>A0A3N4P8C8</accession>
<comment type="caution">
    <text evidence="2">The sequence shown here is derived from an EMBL/GenBank/DDBJ whole genome shotgun (WGS) entry which is preliminary data.</text>
</comment>
<gene>
    <name evidence="2" type="ORF">BBB56_10830</name>
</gene>
<proteinExistence type="predicted"/>
<dbReference type="NCBIfam" id="TIGR00176">
    <property type="entry name" value="mobB"/>
    <property type="match status" value="1"/>
</dbReference>
<dbReference type="AlphaFoldDB" id="A0A3N4P8C8"/>
<evidence type="ECO:0000313" key="3">
    <source>
        <dbReference type="Proteomes" id="UP000281332"/>
    </source>
</evidence>
<dbReference type="Proteomes" id="UP000281332">
    <property type="component" value="Unassembled WGS sequence"/>
</dbReference>
<dbReference type="InterPro" id="IPR004435">
    <property type="entry name" value="MobB_dom"/>
</dbReference>
<dbReference type="InterPro" id="IPR052539">
    <property type="entry name" value="MGD_biosynthesis_adapter"/>
</dbReference>
<protein>
    <submittedName>
        <fullName evidence="2">Molybdopterin-guanine dinucleotide biosynthesis protein B</fullName>
    </submittedName>
</protein>
<dbReference type="EMBL" id="RMVG01000007">
    <property type="protein sequence ID" value="RPE00941.1"/>
    <property type="molecule type" value="Genomic_DNA"/>
</dbReference>
<name>A0A3N4P8C8_9GAMM</name>
<organism evidence="2 3">
    <name type="scientific">Candidatus Pantoea deserta</name>
    <dbReference type="NCBI Taxonomy" id="1869313"/>
    <lineage>
        <taxon>Bacteria</taxon>
        <taxon>Pseudomonadati</taxon>
        <taxon>Pseudomonadota</taxon>
        <taxon>Gammaproteobacteria</taxon>
        <taxon>Enterobacterales</taxon>
        <taxon>Erwiniaceae</taxon>
        <taxon>Pantoea</taxon>
    </lineage>
</organism>
<dbReference type="PANTHER" id="PTHR40072">
    <property type="entry name" value="MOLYBDOPTERIN-GUANINE DINUCLEOTIDE BIOSYNTHESIS ADAPTER PROTEIN-RELATED"/>
    <property type="match status" value="1"/>
</dbReference>
<dbReference type="NCBIfam" id="NF008021">
    <property type="entry name" value="PRK10751.1"/>
    <property type="match status" value="1"/>
</dbReference>
<evidence type="ECO:0000313" key="2">
    <source>
        <dbReference type="EMBL" id="RPE00941.1"/>
    </source>
</evidence>
<dbReference type="FunFam" id="3.40.50.300:FF:000920">
    <property type="entry name" value="Molybdopterin-guanine dinucleotide biosynthesis protein B"/>
    <property type="match status" value="1"/>
</dbReference>
<dbReference type="PANTHER" id="PTHR40072:SF1">
    <property type="entry name" value="MOLYBDOPTERIN-GUANINE DINUCLEOTIDE BIOSYNTHESIS ADAPTER PROTEIN"/>
    <property type="match status" value="1"/>
</dbReference>
<dbReference type="SUPFAM" id="SSF52540">
    <property type="entry name" value="P-loop containing nucleoside triphosphate hydrolases"/>
    <property type="match status" value="1"/>
</dbReference>
<dbReference type="GO" id="GO:0006777">
    <property type="term" value="P:Mo-molybdopterin cofactor biosynthetic process"/>
    <property type="evidence" value="ECO:0007669"/>
    <property type="project" value="InterPro"/>
</dbReference>
<dbReference type="OrthoDB" id="9804758at2"/>
<dbReference type="RefSeq" id="WP_123800965.1">
    <property type="nucleotide sequence ID" value="NZ_RMVG01000007.1"/>
</dbReference>
<dbReference type="CDD" id="cd03116">
    <property type="entry name" value="MobB"/>
    <property type="match status" value="1"/>
</dbReference>
<keyword evidence="3" id="KW-1185">Reference proteome</keyword>
<feature type="domain" description="Molybdopterin-guanine dinucleotide biosynthesis protein B (MobB)" evidence="1">
    <location>
        <begin position="6"/>
        <end position="139"/>
    </location>
</feature>
<dbReference type="Gene3D" id="3.40.50.300">
    <property type="entry name" value="P-loop containing nucleotide triphosphate hydrolases"/>
    <property type="match status" value="1"/>
</dbReference>
<sequence length="174" mass="19208">MTLPLLAIAAWSGTGKTTLLQQVIPLLKKRGLRPGLIKHTHHQMEIDTPGKDSYLLRKAGADQVIVASSQRWALMCETPQRADVDLHYLVSRMDPALLDVVLVEGFKDEPVPKIVLWRAGVKDEVLPLMDGHVIAVASDSHLDVAVPLLDLNQPEEIAVFIAQWLEKRSTNAGD</sequence>
<dbReference type="GO" id="GO:0005525">
    <property type="term" value="F:GTP binding"/>
    <property type="evidence" value="ECO:0007669"/>
    <property type="project" value="InterPro"/>
</dbReference>
<reference evidence="2 3" key="1">
    <citation type="submission" date="2018-11" db="EMBL/GenBank/DDBJ databases">
        <title>Whole genome sequencing of Pantoea sp. RIT388.</title>
        <authorList>
            <person name="Gan H.M."/>
            <person name="Hudson A.O."/>
        </authorList>
    </citation>
    <scope>NUCLEOTIDE SEQUENCE [LARGE SCALE GENOMIC DNA]</scope>
    <source>
        <strain evidence="2 3">RIT388</strain>
    </source>
</reference>